<keyword evidence="5 10" id="KW-0732">Signal</keyword>
<evidence type="ECO:0000256" key="8">
    <source>
        <dbReference type="ARBA" id="ARBA00023288"/>
    </source>
</evidence>
<evidence type="ECO:0000256" key="1">
    <source>
        <dbReference type="ARBA" id="ARBA00004609"/>
    </source>
</evidence>
<keyword evidence="7" id="KW-0325">Glycoprotein</keyword>
<keyword evidence="3" id="KW-1003">Cell membrane</keyword>
<dbReference type="Pfam" id="PF14368">
    <property type="entry name" value="LTP_2"/>
    <property type="match status" value="2"/>
</dbReference>
<reference evidence="12" key="1">
    <citation type="submission" date="2022-04" db="EMBL/GenBank/DDBJ databases">
        <title>Carnegiea gigantea Genome sequencing and assembly v2.</title>
        <authorList>
            <person name="Copetti D."/>
            <person name="Sanderson M.J."/>
            <person name="Burquez A."/>
            <person name="Wojciechowski M.F."/>
        </authorList>
    </citation>
    <scope>NUCLEOTIDE SEQUENCE</scope>
    <source>
        <strain evidence="12">SGP5-SGP5p</strain>
        <tissue evidence="12">Aerial part</tissue>
    </source>
</reference>
<feature type="region of interest" description="Disordered" evidence="9">
    <location>
        <begin position="113"/>
        <end position="139"/>
    </location>
</feature>
<keyword evidence="4" id="KW-0472">Membrane</keyword>
<dbReference type="OrthoDB" id="690947at2759"/>
<evidence type="ECO:0000256" key="5">
    <source>
        <dbReference type="ARBA" id="ARBA00022729"/>
    </source>
</evidence>
<feature type="signal peptide" evidence="10">
    <location>
        <begin position="1"/>
        <end position="22"/>
    </location>
</feature>
<gene>
    <name evidence="12" type="ORF">Cgig2_011819</name>
</gene>
<dbReference type="Gene3D" id="1.10.110.10">
    <property type="entry name" value="Plant lipid-transfer and hydrophobic proteins"/>
    <property type="match status" value="2"/>
</dbReference>
<evidence type="ECO:0000313" key="12">
    <source>
        <dbReference type="EMBL" id="KAJ8432653.1"/>
    </source>
</evidence>
<keyword evidence="8" id="KW-0449">Lipoprotein</keyword>
<dbReference type="InterPro" id="IPR016140">
    <property type="entry name" value="Bifunc_inhib/LTP/seed_store"/>
</dbReference>
<sequence>MAKLTLFALIAMLMVVAPPALGQEDPKCVTELDACGPFINSTIAKPPSECCTPLKSVLKNEIPCLCGIFSNRDLIQSLSLNVTEALTLPKRCGIDFDLIAACEALARTPAMAPAPVEHKPPHKLPHSPSTTTSVAAASAPGTEKSIMTQMSSQGWWLVAVLTAALASSTAAQGGGSSQGASCASKLTGCVDYINGTRTPPPECCGPLTEAVTNERECLCNIYNDTTLLQAFHINITQALNLPKLCHIDTGKNANICEDEEQIVIIDDEEDNAKDEQIALYMLGRLHTKIAFNAKAMKSALRIVWKPAKGIVIRDLDVNLFVFQFFNQADKAYALNEGPWGLDGHLLLLK</sequence>
<dbReference type="Proteomes" id="UP001153076">
    <property type="component" value="Unassembled WGS sequence"/>
</dbReference>
<comment type="subcellular location">
    <subcellularLocation>
        <location evidence="1">Cell membrane</location>
        <topology evidence="1">Lipid-anchor</topology>
        <topology evidence="1">GPI-anchor</topology>
    </subcellularLocation>
</comment>
<dbReference type="GO" id="GO:0005886">
    <property type="term" value="C:plasma membrane"/>
    <property type="evidence" value="ECO:0007669"/>
    <property type="project" value="UniProtKB-SubCell"/>
</dbReference>
<dbReference type="GO" id="GO:0098552">
    <property type="term" value="C:side of membrane"/>
    <property type="evidence" value="ECO:0007669"/>
    <property type="project" value="UniProtKB-KW"/>
</dbReference>
<evidence type="ECO:0000256" key="10">
    <source>
        <dbReference type="SAM" id="SignalP"/>
    </source>
</evidence>
<accession>A0A9Q1JX30</accession>
<name>A0A9Q1JX30_9CARY</name>
<dbReference type="SUPFAM" id="SSF47699">
    <property type="entry name" value="Bifunctional inhibitor/lipid-transfer protein/seed storage 2S albumin"/>
    <property type="match status" value="2"/>
</dbReference>
<dbReference type="InterPro" id="IPR025558">
    <property type="entry name" value="DUF4283"/>
</dbReference>
<proteinExistence type="inferred from homology"/>
<dbReference type="SMART" id="SM00499">
    <property type="entry name" value="AAI"/>
    <property type="match status" value="2"/>
</dbReference>
<dbReference type="InterPro" id="IPR043325">
    <property type="entry name" value="LTSS"/>
</dbReference>
<dbReference type="Pfam" id="PF14111">
    <property type="entry name" value="DUF4283"/>
    <property type="match status" value="1"/>
</dbReference>
<feature type="chain" id="PRO_5040159049" description="Bifunctional inhibitor/plant lipid transfer protein/seed storage helical domain-containing protein" evidence="10">
    <location>
        <begin position="23"/>
        <end position="349"/>
    </location>
</feature>
<dbReference type="PANTHER" id="PTHR33044">
    <property type="entry name" value="BIFUNCTIONAL INHIBITOR/LIPID-TRANSFER PROTEIN/SEED STORAGE 2S ALBUMIN SUPERFAMILY PROTEIN-RELATED"/>
    <property type="match status" value="1"/>
</dbReference>
<comment type="caution">
    <text evidence="12">The sequence shown here is derived from an EMBL/GenBank/DDBJ whole genome shotgun (WGS) entry which is preliminary data.</text>
</comment>
<evidence type="ECO:0000256" key="7">
    <source>
        <dbReference type="ARBA" id="ARBA00023180"/>
    </source>
</evidence>
<dbReference type="InterPro" id="IPR036312">
    <property type="entry name" value="Bifun_inhib/LTP/seed_sf"/>
</dbReference>
<evidence type="ECO:0000256" key="3">
    <source>
        <dbReference type="ARBA" id="ARBA00022475"/>
    </source>
</evidence>
<organism evidence="12 13">
    <name type="scientific">Carnegiea gigantea</name>
    <dbReference type="NCBI Taxonomy" id="171969"/>
    <lineage>
        <taxon>Eukaryota</taxon>
        <taxon>Viridiplantae</taxon>
        <taxon>Streptophyta</taxon>
        <taxon>Embryophyta</taxon>
        <taxon>Tracheophyta</taxon>
        <taxon>Spermatophyta</taxon>
        <taxon>Magnoliopsida</taxon>
        <taxon>eudicotyledons</taxon>
        <taxon>Gunneridae</taxon>
        <taxon>Pentapetalae</taxon>
        <taxon>Caryophyllales</taxon>
        <taxon>Cactineae</taxon>
        <taxon>Cactaceae</taxon>
        <taxon>Cactoideae</taxon>
        <taxon>Echinocereeae</taxon>
        <taxon>Carnegiea</taxon>
    </lineage>
</organism>
<dbReference type="AlphaFoldDB" id="A0A9Q1JX30"/>
<comment type="similarity">
    <text evidence="2">Belongs to the plant LTP family.</text>
</comment>
<feature type="compositionally biased region" description="Low complexity" evidence="9">
    <location>
        <begin position="126"/>
        <end position="139"/>
    </location>
</feature>
<evidence type="ECO:0000256" key="6">
    <source>
        <dbReference type="ARBA" id="ARBA00023157"/>
    </source>
</evidence>
<keyword evidence="13" id="KW-1185">Reference proteome</keyword>
<evidence type="ECO:0000256" key="4">
    <source>
        <dbReference type="ARBA" id="ARBA00022622"/>
    </source>
</evidence>
<evidence type="ECO:0000259" key="11">
    <source>
        <dbReference type="SMART" id="SM00499"/>
    </source>
</evidence>
<keyword evidence="6" id="KW-1015">Disulfide bond</keyword>
<evidence type="ECO:0000256" key="9">
    <source>
        <dbReference type="SAM" id="MobiDB-lite"/>
    </source>
</evidence>
<dbReference type="CDD" id="cd00010">
    <property type="entry name" value="AAI_LTSS"/>
    <property type="match status" value="2"/>
</dbReference>
<keyword evidence="4" id="KW-0336">GPI-anchor</keyword>
<feature type="domain" description="Bifunctional inhibitor/plant lipid transfer protein/seed storage helical" evidence="11">
    <location>
        <begin position="182"/>
        <end position="256"/>
    </location>
</feature>
<dbReference type="EMBL" id="JAKOGI010000594">
    <property type="protein sequence ID" value="KAJ8432653.1"/>
    <property type="molecule type" value="Genomic_DNA"/>
</dbReference>
<protein>
    <recommendedName>
        <fullName evidence="11">Bifunctional inhibitor/plant lipid transfer protein/seed storage helical domain-containing protein</fullName>
    </recommendedName>
</protein>
<evidence type="ECO:0000313" key="13">
    <source>
        <dbReference type="Proteomes" id="UP001153076"/>
    </source>
</evidence>
<feature type="domain" description="Bifunctional inhibitor/plant lipid transfer protein/seed storage helical" evidence="11">
    <location>
        <begin position="35"/>
        <end position="102"/>
    </location>
</feature>
<evidence type="ECO:0000256" key="2">
    <source>
        <dbReference type="ARBA" id="ARBA00009748"/>
    </source>
</evidence>